<dbReference type="PANTHER" id="PTHR43047:SF9">
    <property type="entry name" value="HISTIDINE KINASE"/>
    <property type="match status" value="1"/>
</dbReference>
<feature type="domain" description="Response regulatory" evidence="9">
    <location>
        <begin position="615"/>
        <end position="731"/>
    </location>
</feature>
<dbReference type="EC" id="2.7.13.3" evidence="2"/>
<dbReference type="SUPFAM" id="SSF47384">
    <property type="entry name" value="Homodimeric domain of signal transducing histidine kinase"/>
    <property type="match status" value="1"/>
</dbReference>
<keyword evidence="4" id="KW-0808">Transferase</keyword>
<accession>A0A975WBN7</accession>
<keyword evidence="5 10" id="KW-0418">Kinase</keyword>
<dbReference type="Proteomes" id="UP000182932">
    <property type="component" value="Unassembled WGS sequence"/>
</dbReference>
<keyword evidence="11" id="KW-1185">Reference proteome</keyword>
<dbReference type="CDD" id="cd00082">
    <property type="entry name" value="HisKA"/>
    <property type="match status" value="1"/>
</dbReference>
<keyword evidence="7" id="KW-0175">Coiled coil</keyword>
<dbReference type="SMART" id="SM00448">
    <property type="entry name" value="REC"/>
    <property type="match status" value="1"/>
</dbReference>
<dbReference type="Gene3D" id="3.30.450.20">
    <property type="entry name" value="PAS domain"/>
    <property type="match status" value="2"/>
</dbReference>
<dbReference type="Pfam" id="PF02518">
    <property type="entry name" value="HATPase_c"/>
    <property type="match status" value="1"/>
</dbReference>
<dbReference type="PANTHER" id="PTHR43047">
    <property type="entry name" value="TWO-COMPONENT HISTIDINE PROTEIN KINASE"/>
    <property type="match status" value="1"/>
</dbReference>
<dbReference type="SUPFAM" id="SSF52172">
    <property type="entry name" value="CheY-like"/>
    <property type="match status" value="1"/>
</dbReference>
<feature type="coiled-coil region" evidence="7">
    <location>
        <begin position="59"/>
        <end position="93"/>
    </location>
</feature>
<dbReference type="FunFam" id="3.30.565.10:FF:000049">
    <property type="entry name" value="Two-component sensor histidine kinase"/>
    <property type="match status" value="1"/>
</dbReference>
<dbReference type="GO" id="GO:0009927">
    <property type="term" value="F:histidine phosphotransfer kinase activity"/>
    <property type="evidence" value="ECO:0007669"/>
    <property type="project" value="TreeGrafter"/>
</dbReference>
<evidence type="ECO:0000256" key="4">
    <source>
        <dbReference type="ARBA" id="ARBA00022679"/>
    </source>
</evidence>
<reference evidence="10 11" key="1">
    <citation type="submission" date="2016-10" db="EMBL/GenBank/DDBJ databases">
        <authorList>
            <person name="Varghese N."/>
            <person name="Submissions S."/>
        </authorList>
    </citation>
    <scope>NUCLEOTIDE SEQUENCE [LARGE SCALE GENOMIC DNA]</scope>
    <source>
        <strain evidence="10 11">FF3</strain>
    </source>
</reference>
<evidence type="ECO:0000256" key="5">
    <source>
        <dbReference type="ARBA" id="ARBA00022777"/>
    </source>
</evidence>
<evidence type="ECO:0000259" key="8">
    <source>
        <dbReference type="PROSITE" id="PS50109"/>
    </source>
</evidence>
<evidence type="ECO:0000313" key="11">
    <source>
        <dbReference type="Proteomes" id="UP000182932"/>
    </source>
</evidence>
<comment type="caution">
    <text evidence="10">The sequence shown here is derived from an EMBL/GenBank/DDBJ whole genome shotgun (WGS) entry which is preliminary data.</text>
</comment>
<dbReference type="InterPro" id="IPR036097">
    <property type="entry name" value="HisK_dim/P_sf"/>
</dbReference>
<dbReference type="SUPFAM" id="SSF55874">
    <property type="entry name" value="ATPase domain of HSP90 chaperone/DNA topoisomerase II/histidine kinase"/>
    <property type="match status" value="1"/>
</dbReference>
<sequence length="731" mass="80140">MTLINPADSVERQNEKLLRITRSLMRRVEQQQDPSGLAYAQFERAALLEDQVRSRTRDLERALDLLHDSNLQLEQASAETEAARANLADAIEAVHEGFALFDSQDRLVLTNSRFCQDMRDIADQLTPGLRFDDYVDLVSRSAYLALPQGETGLAWALKRKARHRENDAMFNVRLTQDLWLQVSERRTASNGTVVLQTDVTDLIRLERKERARLQNKQARLIAATLEHLNQGVCIFDDAARLIGWNARVAELLRLPLTRVQRGASFGGLIAQLPEDFGLSHGMSRKRLLDWADRPARRGALRFEATQGAALTLDAFAQGLPDGGFVISFTDVTAERNAARALREMNERLEARVAERTTELASALAEAERANASKSRFVAAASHDLLQPLSAAKLFVGTFSGETLSPTGRETLGKISSALGSLEHIIEALLDMSKLDSGRAAFDIRPIDLGQIFTALDTQLEPLAAQKGLGLRVRPTSARVETDPSYLRRILQNLLGNAVRYTRHGRVLMGARRQGDSVRIEVWDTGPGIAHEHRDMIFREFSRVDAPASASEGLGLGLAIVDRACAGLGLPLDLRSEPGRGTVFSVTVPLAAQAPRNPASRGSRLSPPGAPVPGRVVFLVENDADLRRALTLSLEGLGADVIDVANARDALDLLDELEITPDALMFDEDLGPGMTGTELLREITERYGPIPARIISAHRAAGLGKRCKSLGVPLLSKPLDGRDLEHFLSELA</sequence>
<dbReference type="InterPro" id="IPR001789">
    <property type="entry name" value="Sig_transdc_resp-reg_receiver"/>
</dbReference>
<feature type="modified residue" description="4-aspartylphosphate" evidence="6">
    <location>
        <position position="666"/>
    </location>
</feature>
<evidence type="ECO:0000256" key="2">
    <source>
        <dbReference type="ARBA" id="ARBA00012438"/>
    </source>
</evidence>
<dbReference type="SMART" id="SM00387">
    <property type="entry name" value="HATPase_c"/>
    <property type="match status" value="1"/>
</dbReference>
<evidence type="ECO:0000256" key="1">
    <source>
        <dbReference type="ARBA" id="ARBA00000085"/>
    </source>
</evidence>
<evidence type="ECO:0000256" key="6">
    <source>
        <dbReference type="PROSITE-ProRule" id="PRU00169"/>
    </source>
</evidence>
<keyword evidence="3 6" id="KW-0597">Phosphoprotein</keyword>
<dbReference type="InterPro" id="IPR005467">
    <property type="entry name" value="His_kinase_dom"/>
</dbReference>
<evidence type="ECO:0000259" key="9">
    <source>
        <dbReference type="PROSITE" id="PS50110"/>
    </source>
</evidence>
<dbReference type="Pfam" id="PF12860">
    <property type="entry name" value="PAS_7"/>
    <property type="match status" value="2"/>
</dbReference>
<dbReference type="Gene3D" id="1.10.287.130">
    <property type="match status" value="1"/>
</dbReference>
<dbReference type="Pfam" id="PF00072">
    <property type="entry name" value="Response_reg"/>
    <property type="match status" value="1"/>
</dbReference>
<evidence type="ECO:0000256" key="7">
    <source>
        <dbReference type="SAM" id="Coils"/>
    </source>
</evidence>
<dbReference type="SMART" id="SM00388">
    <property type="entry name" value="HisKA"/>
    <property type="match status" value="1"/>
</dbReference>
<dbReference type="InterPro" id="IPR003594">
    <property type="entry name" value="HATPase_dom"/>
</dbReference>
<dbReference type="EMBL" id="FNYY01000010">
    <property type="protein sequence ID" value="SEJ79305.1"/>
    <property type="molecule type" value="Genomic_DNA"/>
</dbReference>
<dbReference type="Gene3D" id="3.30.565.10">
    <property type="entry name" value="Histidine kinase-like ATPase, C-terminal domain"/>
    <property type="match status" value="1"/>
</dbReference>
<dbReference type="InterPro" id="IPR003661">
    <property type="entry name" value="HisK_dim/P_dom"/>
</dbReference>
<dbReference type="PROSITE" id="PS50110">
    <property type="entry name" value="RESPONSE_REGULATORY"/>
    <property type="match status" value="1"/>
</dbReference>
<organism evidence="10 11">
    <name type="scientific">Marinovum algicola</name>
    <dbReference type="NCBI Taxonomy" id="42444"/>
    <lineage>
        <taxon>Bacteria</taxon>
        <taxon>Pseudomonadati</taxon>
        <taxon>Pseudomonadota</taxon>
        <taxon>Alphaproteobacteria</taxon>
        <taxon>Rhodobacterales</taxon>
        <taxon>Roseobacteraceae</taxon>
        <taxon>Marinovum</taxon>
    </lineage>
</organism>
<protein>
    <recommendedName>
        <fullName evidence="2">histidine kinase</fullName>
        <ecNumber evidence="2">2.7.13.3</ecNumber>
    </recommendedName>
</protein>
<feature type="coiled-coil region" evidence="7">
    <location>
        <begin position="331"/>
        <end position="365"/>
    </location>
</feature>
<dbReference type="RefSeq" id="WP_074837267.1">
    <property type="nucleotide sequence ID" value="NZ_FNYY01000010.1"/>
</dbReference>
<evidence type="ECO:0000256" key="3">
    <source>
        <dbReference type="ARBA" id="ARBA00022553"/>
    </source>
</evidence>
<proteinExistence type="predicted"/>
<dbReference type="Pfam" id="PF00512">
    <property type="entry name" value="HisKA"/>
    <property type="match status" value="1"/>
</dbReference>
<dbReference type="GeneID" id="80819224"/>
<dbReference type="Gene3D" id="3.40.50.2300">
    <property type="match status" value="1"/>
</dbReference>
<dbReference type="GO" id="GO:0005886">
    <property type="term" value="C:plasma membrane"/>
    <property type="evidence" value="ECO:0007669"/>
    <property type="project" value="TreeGrafter"/>
</dbReference>
<gene>
    <name evidence="10" type="ORF">SAMN04487940_110162</name>
</gene>
<dbReference type="PRINTS" id="PR00344">
    <property type="entry name" value="BCTRLSENSOR"/>
</dbReference>
<dbReference type="PROSITE" id="PS50109">
    <property type="entry name" value="HIS_KIN"/>
    <property type="match status" value="1"/>
</dbReference>
<dbReference type="InterPro" id="IPR004358">
    <property type="entry name" value="Sig_transdc_His_kin-like_C"/>
</dbReference>
<dbReference type="InterPro" id="IPR011006">
    <property type="entry name" value="CheY-like_superfamily"/>
</dbReference>
<dbReference type="CDD" id="cd00156">
    <property type="entry name" value="REC"/>
    <property type="match status" value="1"/>
</dbReference>
<comment type="catalytic activity">
    <reaction evidence="1">
        <text>ATP + protein L-histidine = ADP + protein N-phospho-L-histidine.</text>
        <dbReference type="EC" id="2.7.13.3"/>
    </reaction>
</comment>
<dbReference type="GO" id="GO:0000155">
    <property type="term" value="F:phosphorelay sensor kinase activity"/>
    <property type="evidence" value="ECO:0007669"/>
    <property type="project" value="InterPro"/>
</dbReference>
<feature type="domain" description="Histidine kinase" evidence="8">
    <location>
        <begin position="379"/>
        <end position="591"/>
    </location>
</feature>
<evidence type="ECO:0000313" key="10">
    <source>
        <dbReference type="EMBL" id="SEJ79305.1"/>
    </source>
</evidence>
<dbReference type="AlphaFoldDB" id="A0A975WBN7"/>
<dbReference type="InterPro" id="IPR036890">
    <property type="entry name" value="HATPase_C_sf"/>
</dbReference>
<name>A0A975WBN7_9RHOB</name>